<dbReference type="Gene3D" id="3.40.1400.10">
    <property type="entry name" value="Sugar-phosphate isomerase, RpiB/LacA/LacB"/>
    <property type="match status" value="1"/>
</dbReference>
<dbReference type="RefSeq" id="WP_119579108.1">
    <property type="nucleotide sequence ID" value="NZ_QXEC01000026.1"/>
</dbReference>
<protein>
    <submittedName>
        <fullName evidence="3">RpiB/LacA/LacB family sugar-phosphate isomerase</fullName>
    </submittedName>
</protein>
<accession>A0A418MPZ2</accession>
<evidence type="ECO:0000313" key="4">
    <source>
        <dbReference type="Proteomes" id="UP000283832"/>
    </source>
</evidence>
<dbReference type="InterPro" id="IPR036569">
    <property type="entry name" value="RpiB_LacA_LacB_sf"/>
</dbReference>
<dbReference type="PANTHER" id="PTHR43732:SF1">
    <property type="entry name" value="RIBOSE 5-PHOSPHATE ISOMERASE"/>
    <property type="match status" value="1"/>
</dbReference>
<reference evidence="3 4" key="1">
    <citation type="submission" date="2018-08" db="EMBL/GenBank/DDBJ databases">
        <title>Jishengella sp. nov., isolated from a root of Azadirachta indica A. Juss. var. siamensis Valenton.</title>
        <authorList>
            <person name="Kuncharoen N."/>
            <person name="Tanasupawat S."/>
            <person name="Kudo T."/>
            <person name="Ohkuma M."/>
        </authorList>
    </citation>
    <scope>NUCLEOTIDE SEQUENCE [LARGE SCALE GENOMIC DNA]</scope>
    <source>
        <strain evidence="3 4">AZ1-13</strain>
    </source>
</reference>
<comment type="similarity">
    <text evidence="1">Belongs to the LacAB/RpiB family.</text>
</comment>
<dbReference type="SUPFAM" id="SSF89623">
    <property type="entry name" value="Ribose/Galactose isomerase RpiB/AlsB"/>
    <property type="match status" value="1"/>
</dbReference>
<dbReference type="Proteomes" id="UP000283832">
    <property type="component" value="Unassembled WGS sequence"/>
</dbReference>
<dbReference type="GO" id="GO:0016861">
    <property type="term" value="F:intramolecular oxidoreductase activity, interconverting aldoses and ketoses"/>
    <property type="evidence" value="ECO:0007669"/>
    <property type="project" value="UniProtKB-ARBA"/>
</dbReference>
<evidence type="ECO:0000313" key="3">
    <source>
        <dbReference type="EMBL" id="RIV34575.1"/>
    </source>
</evidence>
<dbReference type="AlphaFoldDB" id="A0A418MPZ2"/>
<gene>
    <name evidence="3" type="ORF">D2L64_21955</name>
</gene>
<keyword evidence="2 3" id="KW-0413">Isomerase</keyword>
<comment type="caution">
    <text evidence="3">The sequence shown here is derived from an EMBL/GenBank/DDBJ whole genome shotgun (WGS) entry which is preliminary data.</text>
</comment>
<evidence type="ECO:0000256" key="1">
    <source>
        <dbReference type="ARBA" id="ARBA00008754"/>
    </source>
</evidence>
<dbReference type="NCBIfam" id="TIGR00689">
    <property type="entry name" value="rpiB_lacA_lacB"/>
    <property type="match status" value="1"/>
</dbReference>
<dbReference type="PIRSF" id="PIRSF005384">
    <property type="entry name" value="RpiB_LacA_B"/>
    <property type="match status" value="1"/>
</dbReference>
<name>A0A418MPZ2_9ACTN</name>
<dbReference type="InterPro" id="IPR003500">
    <property type="entry name" value="RpiB_LacA_LacB"/>
</dbReference>
<organism evidence="3 4">
    <name type="scientific">Micromonospora radicis</name>
    <dbReference type="NCBI Taxonomy" id="1894971"/>
    <lineage>
        <taxon>Bacteria</taxon>
        <taxon>Bacillati</taxon>
        <taxon>Actinomycetota</taxon>
        <taxon>Actinomycetes</taxon>
        <taxon>Micromonosporales</taxon>
        <taxon>Micromonosporaceae</taxon>
        <taxon>Micromonospora</taxon>
    </lineage>
</organism>
<dbReference type="GO" id="GO:0005975">
    <property type="term" value="P:carbohydrate metabolic process"/>
    <property type="evidence" value="ECO:0007669"/>
    <property type="project" value="InterPro"/>
</dbReference>
<keyword evidence="4" id="KW-1185">Reference proteome</keyword>
<dbReference type="PANTHER" id="PTHR43732">
    <property type="entry name" value="RIBOSE 5-PHOSPHATE ISOMERASE-RELATED"/>
    <property type="match status" value="1"/>
</dbReference>
<dbReference type="Pfam" id="PF02502">
    <property type="entry name" value="LacAB_rpiB"/>
    <property type="match status" value="1"/>
</dbReference>
<dbReference type="InterPro" id="IPR051812">
    <property type="entry name" value="SPI_LacAB/RpiB"/>
</dbReference>
<dbReference type="OrthoDB" id="1778624at2"/>
<proteinExistence type="inferred from homology"/>
<dbReference type="EMBL" id="QXEC01000026">
    <property type="protein sequence ID" value="RIV34575.1"/>
    <property type="molecule type" value="Genomic_DNA"/>
</dbReference>
<evidence type="ECO:0000256" key="2">
    <source>
        <dbReference type="ARBA" id="ARBA00023235"/>
    </source>
</evidence>
<dbReference type="NCBIfam" id="NF004051">
    <property type="entry name" value="PRK05571.1"/>
    <property type="match status" value="1"/>
</dbReference>
<sequence length="144" mass="15041">MIVGFGSDPNAGELKNTLMAYAEALGHEARDLGSDDPLYPRTAVDVAKAVVAGEVDRGVVLCGTGIGVSIAANKVRGAHCALVTDTYQAQRAQLSNNANLIAMGSQVTGPELAKLLLAEYLGTAYVENDRSAPKLAELERLENA</sequence>